<dbReference type="Proteomes" id="UP001189429">
    <property type="component" value="Unassembled WGS sequence"/>
</dbReference>
<evidence type="ECO:0000313" key="1">
    <source>
        <dbReference type="EMBL" id="CAK0846708.1"/>
    </source>
</evidence>
<proteinExistence type="predicted"/>
<keyword evidence="2" id="KW-1185">Reference proteome</keyword>
<protein>
    <submittedName>
        <fullName evidence="1">Uncharacterized protein</fullName>
    </submittedName>
</protein>
<evidence type="ECO:0000313" key="2">
    <source>
        <dbReference type="Proteomes" id="UP001189429"/>
    </source>
</evidence>
<gene>
    <name evidence="1" type="ORF">PCOR1329_LOCUS40146</name>
</gene>
<dbReference type="EMBL" id="CAUYUJ010014841">
    <property type="protein sequence ID" value="CAK0846708.1"/>
    <property type="molecule type" value="Genomic_DNA"/>
</dbReference>
<comment type="caution">
    <text evidence="1">The sequence shown here is derived from an EMBL/GenBank/DDBJ whole genome shotgun (WGS) entry which is preliminary data.</text>
</comment>
<reference evidence="1" key="1">
    <citation type="submission" date="2023-10" db="EMBL/GenBank/DDBJ databases">
        <authorList>
            <person name="Chen Y."/>
            <person name="Shah S."/>
            <person name="Dougan E. K."/>
            <person name="Thang M."/>
            <person name="Chan C."/>
        </authorList>
    </citation>
    <scope>NUCLEOTIDE SEQUENCE [LARGE SCALE GENOMIC DNA]</scope>
</reference>
<name>A0ABN9TLG6_9DINO</name>
<sequence length="232" mass="24962">EDSFTDGVNSQFFLDASRGRFTVNGEVFCFQDAAGEDEASFVARLEAAVRAVAPAALLERVTTAMSQSGLAALEKASLCTVVVSGGSLSVHYALTADSAGDPGSAVVELGMQRRDFRAYFAGSSDDMEPLPSDVGSTMWKETAATVLFRPDGDVDVRELEDGVEIRTLPRAGRLLPAAALRAPIPARPAPARAPPGAASCWSAPRHLCWALRWLLCCCCRRWRRRDAREWAA</sequence>
<accession>A0ABN9TLG6</accession>
<feature type="non-terminal residue" evidence="1">
    <location>
        <position position="1"/>
    </location>
</feature>
<organism evidence="1 2">
    <name type="scientific">Prorocentrum cordatum</name>
    <dbReference type="NCBI Taxonomy" id="2364126"/>
    <lineage>
        <taxon>Eukaryota</taxon>
        <taxon>Sar</taxon>
        <taxon>Alveolata</taxon>
        <taxon>Dinophyceae</taxon>
        <taxon>Prorocentrales</taxon>
        <taxon>Prorocentraceae</taxon>
        <taxon>Prorocentrum</taxon>
    </lineage>
</organism>